<dbReference type="AlphaFoldDB" id="A0A1U7NW95"/>
<keyword evidence="3" id="KW-1185">Reference proteome</keyword>
<protein>
    <submittedName>
        <fullName evidence="2">Zinc metalloendopeptidase, leishmanolysin family</fullName>
    </submittedName>
</protein>
<name>A0A1U7NW95_9DEIO</name>
<dbReference type="RefSeq" id="WP_254843190.1">
    <property type="nucleotide sequence ID" value="NZ_MSTI01000110.1"/>
</dbReference>
<feature type="domain" description="Excalibur calcium-binding" evidence="1">
    <location>
        <begin position="278"/>
        <end position="315"/>
    </location>
</feature>
<evidence type="ECO:0000259" key="1">
    <source>
        <dbReference type="SMART" id="SM00894"/>
    </source>
</evidence>
<gene>
    <name evidence="2" type="ORF">BOO71_0009625</name>
</gene>
<evidence type="ECO:0000313" key="2">
    <source>
        <dbReference type="EMBL" id="OLV17195.1"/>
    </source>
</evidence>
<dbReference type="SUPFAM" id="SSF55486">
    <property type="entry name" value="Metalloproteases ('zincins'), catalytic domain"/>
    <property type="match status" value="1"/>
</dbReference>
<dbReference type="Proteomes" id="UP000186607">
    <property type="component" value="Unassembled WGS sequence"/>
</dbReference>
<dbReference type="SMART" id="SM00894">
    <property type="entry name" value="Excalibur"/>
    <property type="match status" value="1"/>
</dbReference>
<proteinExistence type="predicted"/>
<dbReference type="STRING" id="249408.BOO71_0009625"/>
<dbReference type="InterPro" id="IPR008613">
    <property type="entry name" value="Excalibur_Ca-bd_domain"/>
</dbReference>
<reference evidence="2 3" key="1">
    <citation type="submission" date="2017-01" db="EMBL/GenBank/DDBJ databases">
        <title>Genome Analysis of Deinococcus marmoris KOPRI26562.</title>
        <authorList>
            <person name="Kim J.H."/>
            <person name="Oh H.-M."/>
        </authorList>
    </citation>
    <scope>NUCLEOTIDE SEQUENCE [LARGE SCALE GENOMIC DNA]</scope>
    <source>
        <strain evidence="2 3">KOPRI26562</strain>
    </source>
</reference>
<evidence type="ECO:0000313" key="3">
    <source>
        <dbReference type="Proteomes" id="UP000186607"/>
    </source>
</evidence>
<accession>A0A1U7NW95</accession>
<sequence length="318" mass="33329">MSCLLLCWTLLGHAGAASFGIETRLLGRPLTAQQQATVREAADRVGALITSPYAPVRVEIAANDCDQGLPKVQGTLKKLLVFVVVKRLGDDVYATGMPCDLRDGSYLPVYGVIDLNADGLSELAREDLLDTMIHELLHVLGVGTLWEAEYRVSISGDTDERSFVRRVGGALYYTGPHALAAYRTLGGQKPGVPLDPDAGHWSGRAVCAEILSGAAGDFTGRVNPVSVLTLGALEDLGYRVNRAGASSFKLPQGSCAAQIKKDASVNPPGAPMRVPQGGFATCAAARAAGASLPIRRGQPGYRVGLDGDGDGLACETGR</sequence>
<dbReference type="EMBL" id="MSTI01000110">
    <property type="protein sequence ID" value="OLV17195.1"/>
    <property type="molecule type" value="Genomic_DNA"/>
</dbReference>
<dbReference type="Pfam" id="PF05901">
    <property type="entry name" value="Excalibur"/>
    <property type="match status" value="1"/>
</dbReference>
<organism evidence="2 3">
    <name type="scientific">Deinococcus marmoris</name>
    <dbReference type="NCBI Taxonomy" id="249408"/>
    <lineage>
        <taxon>Bacteria</taxon>
        <taxon>Thermotogati</taxon>
        <taxon>Deinococcota</taxon>
        <taxon>Deinococci</taxon>
        <taxon>Deinococcales</taxon>
        <taxon>Deinococcaceae</taxon>
        <taxon>Deinococcus</taxon>
    </lineage>
</organism>
<comment type="caution">
    <text evidence="2">The sequence shown here is derived from an EMBL/GenBank/DDBJ whole genome shotgun (WGS) entry which is preliminary data.</text>
</comment>